<dbReference type="Gene3D" id="3.40.50.2000">
    <property type="entry name" value="Glycogen Phosphorylase B"/>
    <property type="match status" value="2"/>
</dbReference>
<dbReference type="EMBL" id="STFF01000016">
    <property type="protein sequence ID" value="THU30441.1"/>
    <property type="molecule type" value="Genomic_DNA"/>
</dbReference>
<dbReference type="OrthoDB" id="9790931at2"/>
<evidence type="ECO:0000259" key="2">
    <source>
        <dbReference type="Pfam" id="PF26334"/>
    </source>
</evidence>
<evidence type="ECO:0000259" key="3">
    <source>
        <dbReference type="Pfam" id="PF26337"/>
    </source>
</evidence>
<accession>A0A4S8H8P3</accession>
<keyword evidence="5" id="KW-1185">Reference proteome</keyword>
<evidence type="ECO:0000313" key="5">
    <source>
        <dbReference type="Proteomes" id="UP000306918"/>
    </source>
</evidence>
<protein>
    <recommendedName>
        <fullName evidence="6">Beta-1,6-galactofuranosyltransferase</fullName>
    </recommendedName>
</protein>
<evidence type="ECO:0000256" key="1">
    <source>
        <dbReference type="ARBA" id="ARBA00022679"/>
    </source>
</evidence>
<dbReference type="InterPro" id="IPR058591">
    <property type="entry name" value="Gtf3_N"/>
</dbReference>
<dbReference type="Pfam" id="PF26337">
    <property type="entry name" value="Gtf3_C"/>
    <property type="match status" value="1"/>
</dbReference>
<comment type="caution">
    <text evidence="4">The sequence shown here is derived from an EMBL/GenBank/DDBJ whole genome shotgun (WGS) entry which is preliminary data.</text>
</comment>
<feature type="domain" description="Glucosyltransferase 3-like N-terminal" evidence="2">
    <location>
        <begin position="24"/>
        <end position="140"/>
    </location>
</feature>
<proteinExistence type="predicted"/>
<reference evidence="4 5" key="1">
    <citation type="submission" date="2019-04" db="EMBL/GenBank/DDBJ databases">
        <title>Niastella caeni sp. nov., isolated from activated sludge.</title>
        <authorList>
            <person name="Sheng M."/>
        </authorList>
    </citation>
    <scope>NUCLEOTIDE SEQUENCE [LARGE SCALE GENOMIC DNA]</scope>
    <source>
        <strain evidence="4 5">HX-2-15</strain>
    </source>
</reference>
<organism evidence="4 5">
    <name type="scientific">Niastella caeni</name>
    <dbReference type="NCBI Taxonomy" id="2569763"/>
    <lineage>
        <taxon>Bacteria</taxon>
        <taxon>Pseudomonadati</taxon>
        <taxon>Bacteroidota</taxon>
        <taxon>Chitinophagia</taxon>
        <taxon>Chitinophagales</taxon>
        <taxon>Chitinophagaceae</taxon>
        <taxon>Niastella</taxon>
    </lineage>
</organism>
<dbReference type="Pfam" id="PF26334">
    <property type="entry name" value="Gtf3_N"/>
    <property type="match status" value="1"/>
</dbReference>
<keyword evidence="1" id="KW-0808">Transferase</keyword>
<evidence type="ECO:0000313" key="4">
    <source>
        <dbReference type="EMBL" id="THU30441.1"/>
    </source>
</evidence>
<evidence type="ECO:0008006" key="6">
    <source>
        <dbReference type="Google" id="ProtNLM"/>
    </source>
</evidence>
<sequence>MPIPNKYFIQEHLHREVFHGGIGNVDAEKNFIAKGYQPIEFPGTYDFSIGSKWKRLLYLIRLLFRIRSGDLVIFQFPLYAKVHELLLTLLRIKGVKIACLILDIDGLRNGNDNVLEKEKKAFRRFRLFIVHNERMRQWLQPIVPHATIAELQFFDFLATPVHQHRSKDTHIIIAGDLQKNAFIQKLGQLTPLTFSIYGAGYSEYNAFPENATYKGVFPPYELVQHLQGSFGLVWYGPEIESFAGNYGSYLTIITPHKLSLFIMAGIPLIVPATSASAILVKQYGIGCTINRLSEIGEVIKNISDSAYQQMVENTRPLAVQLSQGHFMKSALTELEQTVYGN</sequence>
<dbReference type="PIRSF" id="PIRSF007023">
    <property type="entry name" value="UDP-Galf_transf"/>
    <property type="match status" value="1"/>
</dbReference>
<gene>
    <name evidence="4" type="ORF">FAM09_30250</name>
</gene>
<name>A0A4S8H8P3_9BACT</name>
<dbReference type="Proteomes" id="UP000306918">
    <property type="component" value="Unassembled WGS sequence"/>
</dbReference>
<dbReference type="InterPro" id="IPR058592">
    <property type="entry name" value="Gtf3_C"/>
</dbReference>
<feature type="domain" description="Glucosyltransferase 3-like C-terminal" evidence="3">
    <location>
        <begin position="171"/>
        <end position="333"/>
    </location>
</feature>
<dbReference type="RefSeq" id="WP_136580916.1">
    <property type="nucleotide sequence ID" value="NZ_STFF01000016.1"/>
</dbReference>
<dbReference type="AlphaFoldDB" id="A0A4S8H8P3"/>